<dbReference type="OrthoDB" id="2624050at2"/>
<dbReference type="PROSITE" id="PS50112">
    <property type="entry name" value="PAS"/>
    <property type="match status" value="1"/>
</dbReference>
<protein>
    <submittedName>
        <fullName evidence="5">PAS domain S-box-containing protein/diguanylate cyclase (GGDEF)-like protein</fullName>
    </submittedName>
</protein>
<dbReference type="SUPFAM" id="SSF55781">
    <property type="entry name" value="GAF domain-like"/>
    <property type="match status" value="1"/>
</dbReference>
<dbReference type="PROSITE" id="PS50113">
    <property type="entry name" value="PAC"/>
    <property type="match status" value="1"/>
</dbReference>
<dbReference type="CDD" id="cd01949">
    <property type="entry name" value="GGDEF"/>
    <property type="match status" value="1"/>
</dbReference>
<dbReference type="InterPro" id="IPR043128">
    <property type="entry name" value="Rev_trsase/Diguanyl_cyclase"/>
</dbReference>
<evidence type="ECO:0000259" key="1">
    <source>
        <dbReference type="PROSITE" id="PS50112"/>
    </source>
</evidence>
<dbReference type="SMART" id="SM00065">
    <property type="entry name" value="GAF"/>
    <property type="match status" value="1"/>
</dbReference>
<dbReference type="CDD" id="cd01948">
    <property type="entry name" value="EAL"/>
    <property type="match status" value="1"/>
</dbReference>
<dbReference type="NCBIfam" id="TIGR00254">
    <property type="entry name" value="GGDEF"/>
    <property type="match status" value="1"/>
</dbReference>
<feature type="domain" description="PAC" evidence="2">
    <location>
        <begin position="89"/>
        <end position="141"/>
    </location>
</feature>
<dbReference type="InterPro" id="IPR035919">
    <property type="entry name" value="EAL_sf"/>
</dbReference>
<gene>
    <name evidence="5" type="ORF">HNQ44_000886</name>
</gene>
<dbReference type="InterPro" id="IPR000700">
    <property type="entry name" value="PAS-assoc_C"/>
</dbReference>
<dbReference type="Pfam" id="PF13426">
    <property type="entry name" value="PAS_9"/>
    <property type="match status" value="1"/>
</dbReference>
<dbReference type="PANTHER" id="PTHR44757:SF2">
    <property type="entry name" value="BIOFILM ARCHITECTURE MAINTENANCE PROTEIN MBAA"/>
    <property type="match status" value="1"/>
</dbReference>
<dbReference type="EMBL" id="JACHHE010000002">
    <property type="protein sequence ID" value="MBB5179462.1"/>
    <property type="molecule type" value="Genomic_DNA"/>
</dbReference>
<dbReference type="SMART" id="SM00052">
    <property type="entry name" value="EAL"/>
    <property type="match status" value="1"/>
</dbReference>
<dbReference type="SUPFAM" id="SSF141868">
    <property type="entry name" value="EAL domain-like"/>
    <property type="match status" value="1"/>
</dbReference>
<dbReference type="InterPro" id="IPR052155">
    <property type="entry name" value="Biofilm_reg_signaling"/>
</dbReference>
<feature type="domain" description="PAS" evidence="1">
    <location>
        <begin position="36"/>
        <end position="67"/>
    </location>
</feature>
<evidence type="ECO:0000259" key="4">
    <source>
        <dbReference type="PROSITE" id="PS50887"/>
    </source>
</evidence>
<dbReference type="SMART" id="SM00267">
    <property type="entry name" value="GGDEF"/>
    <property type="match status" value="1"/>
</dbReference>
<dbReference type="InterPro" id="IPR001610">
    <property type="entry name" value="PAC"/>
</dbReference>
<dbReference type="InterPro" id="IPR000014">
    <property type="entry name" value="PAS"/>
</dbReference>
<dbReference type="SUPFAM" id="SSF55073">
    <property type="entry name" value="Nucleotide cyclase"/>
    <property type="match status" value="1"/>
</dbReference>
<dbReference type="Gene3D" id="3.30.450.40">
    <property type="match status" value="1"/>
</dbReference>
<dbReference type="Gene3D" id="3.30.450.20">
    <property type="entry name" value="PAS domain"/>
    <property type="match status" value="1"/>
</dbReference>
<dbReference type="AlphaFoldDB" id="A0A7W8CSL8"/>
<dbReference type="Pfam" id="PF13185">
    <property type="entry name" value="GAF_2"/>
    <property type="match status" value="1"/>
</dbReference>
<keyword evidence="6" id="KW-1185">Reference proteome</keyword>
<dbReference type="InterPro" id="IPR000160">
    <property type="entry name" value="GGDEF_dom"/>
</dbReference>
<feature type="domain" description="GGDEF" evidence="4">
    <location>
        <begin position="335"/>
        <end position="467"/>
    </location>
</feature>
<organism evidence="5 6">
    <name type="scientific">Planococcus koreensis</name>
    <dbReference type="NCBI Taxonomy" id="112331"/>
    <lineage>
        <taxon>Bacteria</taxon>
        <taxon>Bacillati</taxon>
        <taxon>Bacillota</taxon>
        <taxon>Bacilli</taxon>
        <taxon>Bacillales</taxon>
        <taxon>Caryophanaceae</taxon>
        <taxon>Planococcus</taxon>
    </lineage>
</organism>
<dbReference type="NCBIfam" id="TIGR00229">
    <property type="entry name" value="sensory_box"/>
    <property type="match status" value="1"/>
</dbReference>
<dbReference type="PANTHER" id="PTHR44757">
    <property type="entry name" value="DIGUANYLATE CYCLASE DGCP"/>
    <property type="match status" value="1"/>
</dbReference>
<comment type="caution">
    <text evidence="5">The sequence shown here is derived from an EMBL/GenBank/DDBJ whole genome shotgun (WGS) entry which is preliminary data.</text>
</comment>
<dbReference type="SUPFAM" id="SSF55785">
    <property type="entry name" value="PYP-like sensor domain (PAS domain)"/>
    <property type="match status" value="1"/>
</dbReference>
<dbReference type="InterPro" id="IPR029016">
    <property type="entry name" value="GAF-like_dom_sf"/>
</dbReference>
<dbReference type="Pfam" id="PF00563">
    <property type="entry name" value="EAL"/>
    <property type="match status" value="1"/>
</dbReference>
<accession>A0A7W8CSL8</accession>
<dbReference type="Gene3D" id="3.30.70.270">
    <property type="match status" value="1"/>
</dbReference>
<proteinExistence type="predicted"/>
<dbReference type="Pfam" id="PF00990">
    <property type="entry name" value="GGDEF"/>
    <property type="match status" value="1"/>
</dbReference>
<feature type="domain" description="EAL" evidence="3">
    <location>
        <begin position="476"/>
        <end position="724"/>
    </location>
</feature>
<dbReference type="SMART" id="SM00086">
    <property type="entry name" value="PAC"/>
    <property type="match status" value="1"/>
</dbReference>
<evidence type="ECO:0000259" key="2">
    <source>
        <dbReference type="PROSITE" id="PS50113"/>
    </source>
</evidence>
<evidence type="ECO:0000313" key="5">
    <source>
        <dbReference type="EMBL" id="MBB5179462.1"/>
    </source>
</evidence>
<dbReference type="InterPro" id="IPR003018">
    <property type="entry name" value="GAF"/>
</dbReference>
<name>A0A7W8CSL8_9BACL</name>
<dbReference type="Proteomes" id="UP000525923">
    <property type="component" value="Unassembled WGS sequence"/>
</dbReference>
<dbReference type="Gene3D" id="3.20.20.450">
    <property type="entry name" value="EAL domain"/>
    <property type="match status" value="1"/>
</dbReference>
<dbReference type="InterPro" id="IPR029787">
    <property type="entry name" value="Nucleotide_cyclase"/>
</dbReference>
<evidence type="ECO:0000313" key="6">
    <source>
        <dbReference type="Proteomes" id="UP000525923"/>
    </source>
</evidence>
<dbReference type="InterPro" id="IPR035965">
    <property type="entry name" value="PAS-like_dom_sf"/>
</dbReference>
<sequence>MQNDKRNKETRIIIDWLQRLGIEFKTGFIITNPEAEDNPIIYANEAFCEMSGYPVHEVVGRNGKFMHGSKTDMEISRQIRGCIDTGKACVKEIINYRKDGMPFWNEITIQPITLDETDVKFTLMLHRDVTDRKRAEALIKLQQETYNDLEKGYMLSALLQKACTVVESFFQDGAKCTVLLVGEDGKFKSGAGNSMPQQFHDAVSEIKAEATVGTCGAAYFRKETVVVENMRTDPLWSGHQELVERYGLFSSWSVPILDAAGDAIGTFGIYFKEENALAAADREFIEQFAPIVSLTIKYFRQQEEMMRLAFLDKESDLPNRNYFMNETQTLMAENKEGFVAFVSTDEYVKVVDQYGHRAGDALIREIGKRFLLSPLPMDSLVARFSDSTIAVFCLTPLAKVPDILYVLAQCAAEPVKVHDLELFLTLKMGIAIVTQTQHDADELIRHADSALSKAKLRAGESICYYENEHDEFMMRDLRIANELTAAIKREEIDVHLQPKVELDSGKITGFEALARWFSADLGTISPEVFIPVAEKSGKIRELEQLVMKKVLCWLQKQRDLGMELRQVAVNISTDHFFHHSFIPYLVDITAQYDIEPSWIRLEITERIGFVDIETAYKVFNRLKVFGFTSSIDDFGTGYSSLSYLQKLPVHEIKIDRSFISNMHEPATMAIVRTIIQLAENLHMLAVAEGIETDEQRRMLINLGCRVGQGYYFYRPMSLDEANLL</sequence>
<dbReference type="InterPro" id="IPR001633">
    <property type="entry name" value="EAL_dom"/>
</dbReference>
<dbReference type="RefSeq" id="WP_135500185.1">
    <property type="nucleotide sequence ID" value="NZ_JACHHE010000002.1"/>
</dbReference>
<evidence type="ECO:0000259" key="3">
    <source>
        <dbReference type="PROSITE" id="PS50883"/>
    </source>
</evidence>
<reference evidence="5 6" key="1">
    <citation type="submission" date="2020-08" db="EMBL/GenBank/DDBJ databases">
        <title>Genomic Encyclopedia of Type Strains, Phase IV (KMG-IV): sequencing the most valuable type-strain genomes for metagenomic binning, comparative biology and taxonomic classification.</title>
        <authorList>
            <person name="Goeker M."/>
        </authorList>
    </citation>
    <scope>NUCLEOTIDE SEQUENCE [LARGE SCALE GENOMIC DNA]</scope>
    <source>
        <strain evidence="5 6">DSM 15895</strain>
    </source>
</reference>
<dbReference type="PROSITE" id="PS50883">
    <property type="entry name" value="EAL"/>
    <property type="match status" value="1"/>
</dbReference>
<dbReference type="PROSITE" id="PS50887">
    <property type="entry name" value="GGDEF"/>
    <property type="match status" value="1"/>
</dbReference>
<dbReference type="CDD" id="cd00130">
    <property type="entry name" value="PAS"/>
    <property type="match status" value="1"/>
</dbReference>